<organism evidence="2 3">
    <name type="scientific">Leptidea sinapis</name>
    <dbReference type="NCBI Taxonomy" id="189913"/>
    <lineage>
        <taxon>Eukaryota</taxon>
        <taxon>Metazoa</taxon>
        <taxon>Ecdysozoa</taxon>
        <taxon>Arthropoda</taxon>
        <taxon>Hexapoda</taxon>
        <taxon>Insecta</taxon>
        <taxon>Pterygota</taxon>
        <taxon>Neoptera</taxon>
        <taxon>Endopterygota</taxon>
        <taxon>Lepidoptera</taxon>
        <taxon>Glossata</taxon>
        <taxon>Ditrysia</taxon>
        <taxon>Papilionoidea</taxon>
        <taxon>Pieridae</taxon>
        <taxon>Dismorphiinae</taxon>
        <taxon>Leptidea</taxon>
    </lineage>
</organism>
<dbReference type="Proteomes" id="UP000324832">
    <property type="component" value="Unassembled WGS sequence"/>
</dbReference>
<evidence type="ECO:0000313" key="2">
    <source>
        <dbReference type="EMBL" id="VVC95302.1"/>
    </source>
</evidence>
<evidence type="ECO:0000313" key="3">
    <source>
        <dbReference type="Proteomes" id="UP000324832"/>
    </source>
</evidence>
<keyword evidence="3" id="KW-1185">Reference proteome</keyword>
<gene>
    <name evidence="2" type="ORF">LSINAPIS_LOCUS7047</name>
</gene>
<reference evidence="2 3" key="1">
    <citation type="submission" date="2017-07" db="EMBL/GenBank/DDBJ databases">
        <authorList>
            <person name="Talla V."/>
            <person name="Backstrom N."/>
        </authorList>
    </citation>
    <scope>NUCLEOTIDE SEQUENCE [LARGE SCALE GENOMIC DNA]</scope>
</reference>
<feature type="region of interest" description="Disordered" evidence="1">
    <location>
        <begin position="17"/>
        <end position="38"/>
    </location>
</feature>
<accession>A0A5E4QCE9</accession>
<dbReference type="AlphaFoldDB" id="A0A5E4QCE9"/>
<name>A0A5E4QCE9_9NEOP</name>
<evidence type="ECO:0000256" key="1">
    <source>
        <dbReference type="SAM" id="MobiDB-lite"/>
    </source>
</evidence>
<protein>
    <submittedName>
        <fullName evidence="2">Uncharacterized protein</fullName>
    </submittedName>
</protein>
<proteinExistence type="predicted"/>
<sequence length="337" mass="39236">MAAPRLKFCRDDNSLPINSMLPTSRDENKSTTFSQPHKRPYLNSCNRFSLNRVLERTNKHRIYVIKIRKNQIKFINLFLGVLCKDKAFLALTLALCMKKKKKGRRWSREWLKLRDKYTHENLLREIVLTEPNDYANFLRMDHKTFEDLLTLLSPCIAKQDTVMRKSIPASQRLSITLRYLASGADFEDLKFQACIAPRTVIQGSWRNESNQLLNIERTRAGNSATLAKEQRKRNEITSYEKEVLQLLFHARREIESDAFEEFLSCFTAQQDLVDVASECRVERFATKRELRLVGELVDTLTLCDPVGCEEVFHGDEAADEFTRAGQLVHHQMSGFRR</sequence>
<dbReference type="EMBL" id="FZQP02002260">
    <property type="protein sequence ID" value="VVC95302.1"/>
    <property type="molecule type" value="Genomic_DNA"/>
</dbReference>